<gene>
    <name evidence="2" type="ORF">BZK42_26855</name>
</gene>
<feature type="compositionally biased region" description="Basic and acidic residues" evidence="1">
    <location>
        <begin position="85"/>
        <end position="96"/>
    </location>
</feature>
<dbReference type="EMBL" id="NAEW01000035">
    <property type="protein sequence ID" value="OQM39078.1"/>
    <property type="molecule type" value="Genomic_DNA"/>
</dbReference>
<feature type="region of interest" description="Disordered" evidence="1">
    <location>
        <begin position="1"/>
        <end position="21"/>
    </location>
</feature>
<feature type="region of interest" description="Disordered" evidence="1">
    <location>
        <begin position="70"/>
        <end position="96"/>
    </location>
</feature>
<evidence type="ECO:0000256" key="1">
    <source>
        <dbReference type="SAM" id="MobiDB-lite"/>
    </source>
</evidence>
<comment type="caution">
    <text evidence="2">The sequence shown here is derived from an EMBL/GenBank/DDBJ whole genome shotgun (WGS) entry which is preliminary data.</text>
</comment>
<evidence type="ECO:0000313" key="2">
    <source>
        <dbReference type="EMBL" id="OQM39078.1"/>
    </source>
</evidence>
<sequence length="96" mass="10189">MLPVLPDGRPDRAEPVRGGAGNRCYVKPAQPGSGTGCAIVIPRTRGLTIAPGQGVAPTPRREVYFIPRKGERGCEQRGGKSPGDAPRHDPADLFIF</sequence>
<dbReference type="Proteomes" id="UP000192573">
    <property type="component" value="Unassembled WGS sequence"/>
</dbReference>
<name>A0A1V8NRP0_CITBR</name>
<evidence type="ECO:0000313" key="3">
    <source>
        <dbReference type="Proteomes" id="UP000192573"/>
    </source>
</evidence>
<reference evidence="2 3" key="1">
    <citation type="submission" date="2017-03" db="EMBL/GenBank/DDBJ databases">
        <authorList>
            <person name="Afonso C.L."/>
            <person name="Miller P.J."/>
            <person name="Scott M.A."/>
            <person name="Spackman E."/>
            <person name="Goraichik I."/>
            <person name="Dimitrov K.M."/>
            <person name="Suarez D.L."/>
            <person name="Swayne D.E."/>
        </authorList>
    </citation>
    <scope>NUCLEOTIDE SEQUENCE [LARGE SCALE GENOMIC DNA]</scope>
    <source>
        <strain evidence="2 3">ATCC 51113</strain>
    </source>
</reference>
<dbReference type="AlphaFoldDB" id="A0A1V8NRP0"/>
<organism evidence="2 3">
    <name type="scientific">Citrobacter braakii</name>
    <dbReference type="NCBI Taxonomy" id="57706"/>
    <lineage>
        <taxon>Bacteria</taxon>
        <taxon>Pseudomonadati</taxon>
        <taxon>Pseudomonadota</taxon>
        <taxon>Gammaproteobacteria</taxon>
        <taxon>Enterobacterales</taxon>
        <taxon>Enterobacteriaceae</taxon>
        <taxon>Citrobacter</taxon>
        <taxon>Citrobacter freundii complex</taxon>
    </lineage>
</organism>
<accession>A0A1V8NRP0</accession>
<protein>
    <submittedName>
        <fullName evidence="2">Uncharacterized protein</fullName>
    </submittedName>
</protein>
<proteinExistence type="predicted"/>